<dbReference type="PANTHER" id="PTHR45914:SF58">
    <property type="entry name" value="BHLH DOMAIN-CONTAINING PROTEIN"/>
    <property type="match status" value="1"/>
</dbReference>
<evidence type="ECO:0000256" key="3">
    <source>
        <dbReference type="ARBA" id="ARBA00023163"/>
    </source>
</evidence>
<evidence type="ECO:0000313" key="8">
    <source>
        <dbReference type="Proteomes" id="UP001497512"/>
    </source>
</evidence>
<dbReference type="SUPFAM" id="SSF47459">
    <property type="entry name" value="HLH, helix-loop-helix DNA-binding domain"/>
    <property type="match status" value="1"/>
</dbReference>
<keyword evidence="4" id="KW-0539">Nucleus</keyword>
<dbReference type="Pfam" id="PF00010">
    <property type="entry name" value="HLH"/>
    <property type="match status" value="1"/>
</dbReference>
<dbReference type="SMART" id="SM00353">
    <property type="entry name" value="HLH"/>
    <property type="match status" value="1"/>
</dbReference>
<feature type="domain" description="BHLH" evidence="6">
    <location>
        <begin position="359"/>
        <end position="408"/>
    </location>
</feature>
<organism evidence="7 8">
    <name type="scientific">Sphagnum troendelagicum</name>
    <dbReference type="NCBI Taxonomy" id="128251"/>
    <lineage>
        <taxon>Eukaryota</taxon>
        <taxon>Viridiplantae</taxon>
        <taxon>Streptophyta</taxon>
        <taxon>Embryophyta</taxon>
        <taxon>Bryophyta</taxon>
        <taxon>Sphagnophytina</taxon>
        <taxon>Sphagnopsida</taxon>
        <taxon>Sphagnales</taxon>
        <taxon>Sphagnaceae</taxon>
        <taxon>Sphagnum</taxon>
    </lineage>
</organism>
<evidence type="ECO:0000256" key="1">
    <source>
        <dbReference type="ARBA" id="ARBA00004123"/>
    </source>
</evidence>
<evidence type="ECO:0000259" key="6">
    <source>
        <dbReference type="PROSITE" id="PS50888"/>
    </source>
</evidence>
<dbReference type="CDD" id="cd11454">
    <property type="entry name" value="bHLH_AtIND_like"/>
    <property type="match status" value="1"/>
</dbReference>
<evidence type="ECO:0000256" key="4">
    <source>
        <dbReference type="ARBA" id="ARBA00023242"/>
    </source>
</evidence>
<gene>
    <name evidence="7" type="ORF">CSSPTR1EN2_LOCUS10410</name>
</gene>
<accession>A0ABP0U246</accession>
<evidence type="ECO:0000256" key="2">
    <source>
        <dbReference type="ARBA" id="ARBA00023015"/>
    </source>
</evidence>
<dbReference type="InterPro" id="IPR036638">
    <property type="entry name" value="HLH_DNA-bd_sf"/>
</dbReference>
<evidence type="ECO:0000256" key="5">
    <source>
        <dbReference type="SAM" id="MobiDB-lite"/>
    </source>
</evidence>
<sequence>MEHQHQNSVHGMLLDAPLFEDNALIALGTHYQQIMNSAGPAPMSWSTTDPTVLLSDHSWRYRAAPRAPVFSSDMTNNLLHQGTQVVDGYNTLQSSSDRADPFSDPICELSHWLQFYSLANQDQHNAHPCTPPFLPQAMSAQPTTCLQEAKSSGSGNMARENWRVEPDMPPLADCGPEVYKANPDFSAEESSSVVSDGGVLRDYNVHSHRLDGMQHENLFPLPDSWIVHNQAEGDDATLQFGGHTVLKQLNPFDMLPWSKTSAVPPFRSNRSFSSLNDRERAFWPALDDPLQFLLTTDMTRRVEFPLNHVSSAELAYKEVPGRPLAWQGMSGAYDPVEPAKRPGKLAADQGKSNSKMTVTSVEPQSVAARHRRKKISERIRVLEKLIPGGNKMDTATMLDEAIEYVKFLQLQVQLLEALGDMAESTRPVSLTPSSALAKGMKRKAPNAGGDVDQSCSAALPVISVATSPLILSEVIQQQLFRKKLCLVSVRQCPPRSVPSSRDVFAEFCQGLSI</sequence>
<evidence type="ECO:0000313" key="7">
    <source>
        <dbReference type="EMBL" id="CAK9210939.1"/>
    </source>
</evidence>
<name>A0ABP0U246_9BRYO</name>
<dbReference type="PANTHER" id="PTHR45914">
    <property type="entry name" value="TRANSCRIPTION FACTOR HEC3-RELATED"/>
    <property type="match status" value="1"/>
</dbReference>
<keyword evidence="8" id="KW-1185">Reference proteome</keyword>
<comment type="subcellular location">
    <subcellularLocation>
        <location evidence="1">Nucleus</location>
    </subcellularLocation>
</comment>
<keyword evidence="3" id="KW-0804">Transcription</keyword>
<proteinExistence type="predicted"/>
<dbReference type="EMBL" id="OZ019910">
    <property type="protein sequence ID" value="CAK9210939.1"/>
    <property type="molecule type" value="Genomic_DNA"/>
</dbReference>
<feature type="region of interest" description="Disordered" evidence="5">
    <location>
        <begin position="337"/>
        <end position="369"/>
    </location>
</feature>
<dbReference type="Gene3D" id="4.10.280.10">
    <property type="entry name" value="Helix-loop-helix DNA-binding domain"/>
    <property type="match status" value="1"/>
</dbReference>
<keyword evidence="2" id="KW-0805">Transcription regulation</keyword>
<dbReference type="PROSITE" id="PS50888">
    <property type="entry name" value="BHLH"/>
    <property type="match status" value="1"/>
</dbReference>
<dbReference type="Proteomes" id="UP001497512">
    <property type="component" value="Chromosome 18"/>
</dbReference>
<protein>
    <recommendedName>
        <fullName evidence="6">BHLH domain-containing protein</fullName>
    </recommendedName>
</protein>
<feature type="compositionally biased region" description="Polar residues" evidence="5">
    <location>
        <begin position="350"/>
        <end position="363"/>
    </location>
</feature>
<reference evidence="7" key="1">
    <citation type="submission" date="2024-02" db="EMBL/GenBank/DDBJ databases">
        <authorList>
            <consortium name="ELIXIR-Norway"/>
            <consortium name="Elixir Norway"/>
        </authorList>
    </citation>
    <scope>NUCLEOTIDE SEQUENCE</scope>
</reference>
<dbReference type="InterPro" id="IPR011598">
    <property type="entry name" value="bHLH_dom"/>
</dbReference>
<dbReference type="InterPro" id="IPR045843">
    <property type="entry name" value="IND-like"/>
</dbReference>